<reference evidence="2" key="1">
    <citation type="submission" date="2018-10" db="EMBL/GenBank/DDBJ databases">
        <title>Transcriptome assembly of Aceria tosichella (Wheat curl mite) Type 2.</title>
        <authorList>
            <person name="Scully E.D."/>
            <person name="Geib S.M."/>
            <person name="Palmer N.A."/>
            <person name="Gupta A.K."/>
            <person name="Sarath G."/>
            <person name="Tatineni S."/>
        </authorList>
    </citation>
    <scope>NUCLEOTIDE SEQUENCE</scope>
    <source>
        <strain evidence="2">LincolnNE</strain>
    </source>
</reference>
<proteinExistence type="predicted"/>
<name>A0A6G1SE73_9ACAR</name>
<evidence type="ECO:0000259" key="1">
    <source>
        <dbReference type="Pfam" id="PF00085"/>
    </source>
</evidence>
<accession>A0A6G1SE73</accession>
<protein>
    <submittedName>
        <fullName evidence="2">Thioredoxin-T</fullName>
    </submittedName>
</protein>
<feature type="domain" description="Thioredoxin" evidence="1">
    <location>
        <begin position="9"/>
        <end position="104"/>
    </location>
</feature>
<dbReference type="InterPro" id="IPR036249">
    <property type="entry name" value="Thioredoxin-like_sf"/>
</dbReference>
<dbReference type="Gene3D" id="3.40.30.10">
    <property type="entry name" value="Glutaredoxin"/>
    <property type="match status" value="1"/>
</dbReference>
<dbReference type="Pfam" id="PF00085">
    <property type="entry name" value="Thioredoxin"/>
    <property type="match status" value="1"/>
</dbReference>
<dbReference type="AlphaFoldDB" id="A0A6G1SE73"/>
<organism evidence="2">
    <name type="scientific">Aceria tosichella</name>
    <name type="common">wheat curl mite</name>
    <dbReference type="NCBI Taxonomy" id="561515"/>
    <lineage>
        <taxon>Eukaryota</taxon>
        <taxon>Metazoa</taxon>
        <taxon>Ecdysozoa</taxon>
        <taxon>Arthropoda</taxon>
        <taxon>Chelicerata</taxon>
        <taxon>Arachnida</taxon>
        <taxon>Acari</taxon>
        <taxon>Acariformes</taxon>
        <taxon>Trombidiformes</taxon>
        <taxon>Prostigmata</taxon>
        <taxon>Eupodina</taxon>
        <taxon>Eriophyoidea</taxon>
        <taxon>Eriophyidae</taxon>
        <taxon>Eriophyinae</taxon>
        <taxon>Aceriini</taxon>
        <taxon>Aceria</taxon>
    </lineage>
</organism>
<sequence>MFDLNRDVVNKSDLESKIAEGGDRLVAIHFYAKKPTNMMRCSLGTMGKHYKDRLLIVHANADALGQDVLEEYANTRQAPAFSFLRGGKKLSALQGENEEDYILAIYKHMNSESLSRFLG</sequence>
<evidence type="ECO:0000313" key="2">
    <source>
        <dbReference type="EMBL" id="MDE48467.1"/>
    </source>
</evidence>
<gene>
    <name evidence="2" type="primary">TrxT</name>
    <name evidence="2" type="ORF">g.19652</name>
</gene>
<dbReference type="SUPFAM" id="SSF52833">
    <property type="entry name" value="Thioredoxin-like"/>
    <property type="match status" value="1"/>
</dbReference>
<dbReference type="InterPro" id="IPR013766">
    <property type="entry name" value="Thioredoxin_domain"/>
</dbReference>
<dbReference type="EMBL" id="GGYP01003696">
    <property type="protein sequence ID" value="MDE48467.1"/>
    <property type="molecule type" value="Transcribed_RNA"/>
</dbReference>